<keyword evidence="2 4" id="KW-0863">Zinc-finger</keyword>
<dbReference type="PROSITE" id="PS01359">
    <property type="entry name" value="ZF_PHD_1"/>
    <property type="match status" value="1"/>
</dbReference>
<sequence>MATTAASMSYALPEVLLANADRDYDLGNETLATEILPAPPSLVSIQQPKKDHHIKKPSFVLSYLPASDPGSTFSGGIGPIGGPDDDSARRKRARLDKATLSGRSQRASARNVPLSNVASSSETLLLDPTSQPDTYSSSFNSQLFPEASRSRLSSVEVMPARGSADRVYDGVPEDKSKNKGKGKATDFVKEEPREVSLSEAIATNGPTNSPNQDHCSACRSLGALLYCDGCPRAFHLWCLNPPLEPSEVPEGSTSWFCPSCALRNDPPPPPPFSFLSPITHVIQNTVPTEFRLPEELRSHFKNTGADGRGYYTDVPSTRINRLNRFGLPEERDPHRLKDKNGAPVLCFRCGKSALPESITDSPTHARANTSYANGRPKRNVRSVIDYAADSIERGWKNMVSCDYCTLSWHLDCLEPPLSTMPLQTKKWMCPNHADQTIKNRRIPRNGLPPIEVKTTGLKNNGNIEIIPLDDNTISNTTNAEEVLINGRTYRVPERVIILDFWDKVVGKVGQQSDHPQRDIPSEISSPLLSPLTPLSSIEDFDKAHVLQSQSRESPPLGTKAVAEVLCQLGTSTFPGHSMPDTSSASAAAFMNEKGLETKPIIQKPAEDFAVTPMATPSKEHRNHNRRVKVKEKPEEPNGTPLKNGAVKHVPALSATTTPTRSPTVSLKIRIPKPLNMAVATASKASRSSPRRSLRRTASALTAVHTGQTASPSRMNL</sequence>
<dbReference type="InterPro" id="IPR052819">
    <property type="entry name" value="Chromatin_regulatory_protein"/>
</dbReference>
<name>A0A164QQL8_9AGAM</name>
<dbReference type="InterPro" id="IPR001965">
    <property type="entry name" value="Znf_PHD"/>
</dbReference>
<dbReference type="PANTHER" id="PTHR47636:SF1">
    <property type="entry name" value="TRANSCRIPTIONAL REGULATORY PROTEIN RCO1"/>
    <property type="match status" value="1"/>
</dbReference>
<accession>A0A164QQL8</accession>
<dbReference type="Gene3D" id="3.30.40.10">
    <property type="entry name" value="Zinc/RING finger domain, C3HC4 (zinc finger)"/>
    <property type="match status" value="2"/>
</dbReference>
<dbReference type="STRING" id="1314777.A0A164QQL8"/>
<dbReference type="InterPro" id="IPR013083">
    <property type="entry name" value="Znf_RING/FYVE/PHD"/>
</dbReference>
<feature type="compositionally biased region" description="Polar residues" evidence="5">
    <location>
        <begin position="101"/>
        <end position="140"/>
    </location>
</feature>
<dbReference type="Pfam" id="PF00628">
    <property type="entry name" value="PHD"/>
    <property type="match status" value="2"/>
</dbReference>
<dbReference type="InterPro" id="IPR019787">
    <property type="entry name" value="Znf_PHD-finger"/>
</dbReference>
<feature type="region of interest" description="Disordered" evidence="5">
    <location>
        <begin position="613"/>
        <end position="665"/>
    </location>
</feature>
<feature type="region of interest" description="Disordered" evidence="5">
    <location>
        <begin position="165"/>
        <end position="194"/>
    </location>
</feature>
<organism evidence="7 8">
    <name type="scientific">Sistotremastrum niveocremeum HHB9708</name>
    <dbReference type="NCBI Taxonomy" id="1314777"/>
    <lineage>
        <taxon>Eukaryota</taxon>
        <taxon>Fungi</taxon>
        <taxon>Dikarya</taxon>
        <taxon>Basidiomycota</taxon>
        <taxon>Agaricomycotina</taxon>
        <taxon>Agaricomycetes</taxon>
        <taxon>Sistotremastrales</taxon>
        <taxon>Sistotremastraceae</taxon>
        <taxon>Sertulicium</taxon>
        <taxon>Sertulicium niveocremeum</taxon>
    </lineage>
</organism>
<proteinExistence type="predicted"/>
<dbReference type="CDD" id="cd15534">
    <property type="entry name" value="PHD2_PHF12_Rco1"/>
    <property type="match status" value="1"/>
</dbReference>
<feature type="region of interest" description="Disordered" evidence="5">
    <location>
        <begin position="678"/>
        <end position="716"/>
    </location>
</feature>
<dbReference type="SUPFAM" id="SSF57903">
    <property type="entry name" value="FYVE/PHD zinc finger"/>
    <property type="match status" value="2"/>
</dbReference>
<protein>
    <recommendedName>
        <fullName evidence="6">PHD-type domain-containing protein</fullName>
    </recommendedName>
</protein>
<evidence type="ECO:0000259" key="6">
    <source>
        <dbReference type="PROSITE" id="PS50016"/>
    </source>
</evidence>
<dbReference type="GO" id="GO:0008270">
    <property type="term" value="F:zinc ion binding"/>
    <property type="evidence" value="ECO:0007669"/>
    <property type="project" value="UniProtKB-KW"/>
</dbReference>
<keyword evidence="1" id="KW-0479">Metal-binding</keyword>
<dbReference type="AlphaFoldDB" id="A0A164QQL8"/>
<evidence type="ECO:0000256" key="4">
    <source>
        <dbReference type="PROSITE-ProRule" id="PRU00146"/>
    </source>
</evidence>
<dbReference type="PANTHER" id="PTHR47636">
    <property type="entry name" value="TRANSCRIPTIONAL REGULATORY PROTEIN RCO1"/>
    <property type="match status" value="1"/>
</dbReference>
<feature type="compositionally biased region" description="Basic residues" evidence="5">
    <location>
        <begin position="620"/>
        <end position="629"/>
    </location>
</feature>
<keyword evidence="8" id="KW-1185">Reference proteome</keyword>
<dbReference type="EMBL" id="KV419424">
    <property type="protein sequence ID" value="KZS89875.1"/>
    <property type="molecule type" value="Genomic_DNA"/>
</dbReference>
<evidence type="ECO:0000256" key="1">
    <source>
        <dbReference type="ARBA" id="ARBA00022723"/>
    </source>
</evidence>
<evidence type="ECO:0000313" key="8">
    <source>
        <dbReference type="Proteomes" id="UP000076722"/>
    </source>
</evidence>
<dbReference type="InterPro" id="IPR019786">
    <property type="entry name" value="Zinc_finger_PHD-type_CS"/>
</dbReference>
<dbReference type="GO" id="GO:0032221">
    <property type="term" value="C:Rpd3S complex"/>
    <property type="evidence" value="ECO:0007669"/>
    <property type="project" value="TreeGrafter"/>
</dbReference>
<dbReference type="GO" id="GO:0006357">
    <property type="term" value="P:regulation of transcription by RNA polymerase II"/>
    <property type="evidence" value="ECO:0007669"/>
    <property type="project" value="TreeGrafter"/>
</dbReference>
<evidence type="ECO:0000313" key="7">
    <source>
        <dbReference type="EMBL" id="KZS89875.1"/>
    </source>
</evidence>
<feature type="domain" description="PHD-type" evidence="6">
    <location>
        <begin position="212"/>
        <end position="263"/>
    </location>
</feature>
<reference evidence="7 8" key="1">
    <citation type="journal article" date="2016" name="Mol. Biol. Evol.">
        <title>Comparative Genomics of Early-Diverging Mushroom-Forming Fungi Provides Insights into the Origins of Lignocellulose Decay Capabilities.</title>
        <authorList>
            <person name="Nagy L.G."/>
            <person name="Riley R."/>
            <person name="Tritt A."/>
            <person name="Adam C."/>
            <person name="Daum C."/>
            <person name="Floudas D."/>
            <person name="Sun H."/>
            <person name="Yadav J.S."/>
            <person name="Pangilinan J."/>
            <person name="Larsson K.H."/>
            <person name="Matsuura K."/>
            <person name="Barry K."/>
            <person name="Labutti K."/>
            <person name="Kuo R."/>
            <person name="Ohm R.A."/>
            <person name="Bhattacharya S.S."/>
            <person name="Shirouzu T."/>
            <person name="Yoshinaga Y."/>
            <person name="Martin F.M."/>
            <person name="Grigoriev I.V."/>
            <person name="Hibbett D.S."/>
        </authorList>
    </citation>
    <scope>NUCLEOTIDE SEQUENCE [LARGE SCALE GENOMIC DNA]</scope>
    <source>
        <strain evidence="7 8">HHB9708</strain>
    </source>
</reference>
<feature type="compositionally biased region" description="Low complexity" evidence="5">
    <location>
        <begin position="521"/>
        <end position="530"/>
    </location>
</feature>
<keyword evidence="3" id="KW-0862">Zinc</keyword>
<dbReference type="SMART" id="SM00249">
    <property type="entry name" value="PHD"/>
    <property type="match status" value="2"/>
</dbReference>
<feature type="compositionally biased region" description="Polar residues" evidence="5">
    <location>
        <begin position="704"/>
        <end position="716"/>
    </location>
</feature>
<dbReference type="OrthoDB" id="5876363at2759"/>
<feature type="region of interest" description="Disordered" evidence="5">
    <location>
        <begin position="96"/>
        <end position="140"/>
    </location>
</feature>
<evidence type="ECO:0000256" key="3">
    <source>
        <dbReference type="ARBA" id="ARBA00022833"/>
    </source>
</evidence>
<dbReference type="Proteomes" id="UP000076722">
    <property type="component" value="Unassembled WGS sequence"/>
</dbReference>
<evidence type="ECO:0000256" key="5">
    <source>
        <dbReference type="SAM" id="MobiDB-lite"/>
    </source>
</evidence>
<evidence type="ECO:0000256" key="2">
    <source>
        <dbReference type="ARBA" id="ARBA00022771"/>
    </source>
</evidence>
<dbReference type="PROSITE" id="PS50016">
    <property type="entry name" value="ZF_PHD_2"/>
    <property type="match status" value="1"/>
</dbReference>
<feature type="region of interest" description="Disordered" evidence="5">
    <location>
        <begin position="509"/>
        <end position="530"/>
    </location>
</feature>
<gene>
    <name evidence="7" type="ORF">SISNIDRAFT_458184</name>
</gene>
<dbReference type="InterPro" id="IPR011011">
    <property type="entry name" value="Znf_FYVE_PHD"/>
</dbReference>
<feature type="compositionally biased region" description="Polar residues" evidence="5">
    <location>
        <begin position="653"/>
        <end position="664"/>
    </location>
</feature>